<proteinExistence type="predicted"/>
<gene>
    <name evidence="2" type="ORF">SAMN05216167_12148</name>
</gene>
<dbReference type="RefSeq" id="WP_093833135.1">
    <property type="nucleotide sequence ID" value="NZ_FOLQ01000021.1"/>
</dbReference>
<reference evidence="2 3" key="1">
    <citation type="submission" date="2016-10" db="EMBL/GenBank/DDBJ databases">
        <authorList>
            <person name="de Groot N.N."/>
        </authorList>
    </citation>
    <scope>NUCLEOTIDE SEQUENCE [LARGE SCALE GENOMIC DNA]</scope>
    <source>
        <strain evidence="2 3">DSM 26130</strain>
    </source>
</reference>
<feature type="transmembrane region" description="Helical" evidence="1">
    <location>
        <begin position="111"/>
        <end position="138"/>
    </location>
</feature>
<keyword evidence="1" id="KW-1133">Transmembrane helix</keyword>
<dbReference type="Proteomes" id="UP000198598">
    <property type="component" value="Unassembled WGS sequence"/>
</dbReference>
<evidence type="ECO:0000256" key="1">
    <source>
        <dbReference type="SAM" id="Phobius"/>
    </source>
</evidence>
<accession>A0A1I2E874</accession>
<keyword evidence="1" id="KW-0812">Transmembrane</keyword>
<name>A0A1I2E874_9BACT</name>
<dbReference type="STRING" id="662367.SAMN05216167_12148"/>
<dbReference type="EMBL" id="FOLQ01000021">
    <property type="protein sequence ID" value="SFE88688.1"/>
    <property type="molecule type" value="Genomic_DNA"/>
</dbReference>
<protein>
    <recommendedName>
        <fullName evidence="4">DUF1700 domain-containing protein</fullName>
    </recommendedName>
</protein>
<sequence length="149" mass="17157">MKLTPDDIQQIHSYLAQHGLTTREVRADVLDHICTLLEQESDELDLATAKAFIETTFPPEVIQQIQADTLYYLTLKSKTNMLKLIFTTGYIAICLLILGICFSNYPMGSEFIFYWAPYLSVAGVVIFCFGFLPSLFMYSYQRFLERVKQ</sequence>
<keyword evidence="1" id="KW-0472">Membrane</keyword>
<evidence type="ECO:0000313" key="2">
    <source>
        <dbReference type="EMBL" id="SFE88688.1"/>
    </source>
</evidence>
<dbReference type="AlphaFoldDB" id="A0A1I2E874"/>
<dbReference type="OrthoDB" id="1134798at2"/>
<feature type="transmembrane region" description="Helical" evidence="1">
    <location>
        <begin position="84"/>
        <end position="105"/>
    </location>
</feature>
<organism evidence="2 3">
    <name type="scientific">Spirosoma endophyticum</name>
    <dbReference type="NCBI Taxonomy" id="662367"/>
    <lineage>
        <taxon>Bacteria</taxon>
        <taxon>Pseudomonadati</taxon>
        <taxon>Bacteroidota</taxon>
        <taxon>Cytophagia</taxon>
        <taxon>Cytophagales</taxon>
        <taxon>Cytophagaceae</taxon>
        <taxon>Spirosoma</taxon>
    </lineage>
</organism>
<evidence type="ECO:0008006" key="4">
    <source>
        <dbReference type="Google" id="ProtNLM"/>
    </source>
</evidence>
<evidence type="ECO:0000313" key="3">
    <source>
        <dbReference type="Proteomes" id="UP000198598"/>
    </source>
</evidence>
<keyword evidence="3" id="KW-1185">Reference proteome</keyword>